<dbReference type="Pfam" id="PF03656">
    <property type="entry name" value="Pam16"/>
    <property type="match status" value="1"/>
</dbReference>
<accession>A0A814LIW3</accession>
<evidence type="ECO:0000256" key="2">
    <source>
        <dbReference type="ARBA" id="ARBA00008817"/>
    </source>
</evidence>
<evidence type="ECO:0000256" key="3">
    <source>
        <dbReference type="ARBA" id="ARBA00022448"/>
    </source>
</evidence>
<comment type="caution">
    <text evidence="10">The sequence shown here is derived from an EMBL/GenBank/DDBJ whole genome shotgun (WGS) entry which is preliminary data.</text>
</comment>
<keyword evidence="8" id="KW-0472">Membrane</keyword>
<evidence type="ECO:0000313" key="13">
    <source>
        <dbReference type="Proteomes" id="UP000663860"/>
    </source>
</evidence>
<name>A0A814LIW3_9BILA</name>
<dbReference type="EMBL" id="CAJNOE010000225">
    <property type="protein sequence ID" value="CAF1065908.1"/>
    <property type="molecule type" value="Genomic_DNA"/>
</dbReference>
<keyword evidence="3" id="KW-0813">Transport</keyword>
<gene>
    <name evidence="10" type="ORF">IZO911_LOCUS21140</name>
    <name evidence="12" type="ORF">KXQ929_LOCUS7847</name>
    <name evidence="11" type="ORF">OXD698_LOCUS2373</name>
</gene>
<dbReference type="Proteomes" id="UP000663844">
    <property type="component" value="Unassembled WGS sequence"/>
</dbReference>
<evidence type="ECO:0000256" key="1">
    <source>
        <dbReference type="ARBA" id="ARBA00004637"/>
    </source>
</evidence>
<evidence type="ECO:0000313" key="11">
    <source>
        <dbReference type="EMBL" id="CAF3520122.1"/>
    </source>
</evidence>
<dbReference type="GO" id="GO:0005744">
    <property type="term" value="C:TIM23 mitochondrial import inner membrane translocase complex"/>
    <property type="evidence" value="ECO:0007669"/>
    <property type="project" value="InterPro"/>
</dbReference>
<feature type="region of interest" description="Disordered" evidence="9">
    <location>
        <begin position="116"/>
        <end position="142"/>
    </location>
</feature>
<dbReference type="InterPro" id="IPR036869">
    <property type="entry name" value="J_dom_sf"/>
</dbReference>
<dbReference type="PANTHER" id="PTHR12388">
    <property type="entry name" value="MITOCHONDRIA ASSOCIATED GRANULOCYTE MACROPHAGE CSF SIGNALING MOLECULE"/>
    <property type="match status" value="1"/>
</dbReference>
<evidence type="ECO:0000256" key="9">
    <source>
        <dbReference type="SAM" id="MobiDB-lite"/>
    </source>
</evidence>
<dbReference type="GO" id="GO:0030150">
    <property type="term" value="P:protein import into mitochondrial matrix"/>
    <property type="evidence" value="ECO:0007669"/>
    <property type="project" value="InterPro"/>
</dbReference>
<dbReference type="FunFam" id="1.10.287.110:FF:000006">
    <property type="entry name" value="Import inner membrane translocase subunit TIM16"/>
    <property type="match status" value="1"/>
</dbReference>
<evidence type="ECO:0000256" key="7">
    <source>
        <dbReference type="ARBA" id="ARBA00023128"/>
    </source>
</evidence>
<evidence type="ECO:0000313" key="12">
    <source>
        <dbReference type="EMBL" id="CAF3652783.1"/>
    </source>
</evidence>
<dbReference type="Gene3D" id="1.10.287.110">
    <property type="entry name" value="DnaJ domain"/>
    <property type="match status" value="1"/>
</dbReference>
<keyword evidence="5" id="KW-0653">Protein transport</keyword>
<comment type="similarity">
    <text evidence="2">Belongs to the TIM16/PAM16 family.</text>
</comment>
<evidence type="ECO:0000256" key="6">
    <source>
        <dbReference type="ARBA" id="ARBA00023010"/>
    </source>
</evidence>
<organism evidence="10 13">
    <name type="scientific">Adineta steineri</name>
    <dbReference type="NCBI Taxonomy" id="433720"/>
    <lineage>
        <taxon>Eukaryota</taxon>
        <taxon>Metazoa</taxon>
        <taxon>Spiralia</taxon>
        <taxon>Gnathifera</taxon>
        <taxon>Rotifera</taxon>
        <taxon>Eurotatoria</taxon>
        <taxon>Bdelloidea</taxon>
        <taxon>Adinetida</taxon>
        <taxon>Adinetidae</taxon>
        <taxon>Adineta</taxon>
    </lineage>
</organism>
<evidence type="ECO:0008006" key="14">
    <source>
        <dbReference type="Google" id="ProtNLM"/>
    </source>
</evidence>
<feature type="compositionally biased region" description="Low complexity" evidence="9">
    <location>
        <begin position="123"/>
        <end position="134"/>
    </location>
</feature>
<proteinExistence type="inferred from homology"/>
<dbReference type="EMBL" id="CAJOAZ010000077">
    <property type="protein sequence ID" value="CAF3520122.1"/>
    <property type="molecule type" value="Genomic_DNA"/>
</dbReference>
<dbReference type="AlphaFoldDB" id="A0A814LIW3"/>
<keyword evidence="6" id="KW-0811">Translocation</keyword>
<evidence type="ECO:0000313" key="10">
    <source>
        <dbReference type="EMBL" id="CAF1065908.1"/>
    </source>
</evidence>
<evidence type="ECO:0000256" key="5">
    <source>
        <dbReference type="ARBA" id="ARBA00022927"/>
    </source>
</evidence>
<protein>
    <recommendedName>
        <fullName evidence="14">Mitochondrial import inner membrane translocase subunit tim16</fullName>
    </recommendedName>
</protein>
<evidence type="ECO:0000256" key="4">
    <source>
        <dbReference type="ARBA" id="ARBA00022792"/>
    </source>
</evidence>
<dbReference type="Proteomes" id="UP000663860">
    <property type="component" value="Unassembled WGS sequence"/>
</dbReference>
<keyword evidence="7" id="KW-0496">Mitochondrion</keyword>
<dbReference type="InterPro" id="IPR005341">
    <property type="entry name" value="Tim16"/>
</dbReference>
<comment type="subcellular location">
    <subcellularLocation>
        <location evidence="1">Mitochondrion inner membrane</location>
        <topology evidence="1">Peripheral membrane protein</topology>
    </subcellularLocation>
</comment>
<dbReference type="PANTHER" id="PTHR12388:SF0">
    <property type="entry name" value="MITOCHONDRIAL IMPORT INNER MEMBRANE TRANSLOCASE SUBUNIT TIM16"/>
    <property type="match status" value="1"/>
</dbReference>
<dbReference type="EMBL" id="CAJOBB010000329">
    <property type="protein sequence ID" value="CAF3652783.1"/>
    <property type="molecule type" value="Genomic_DNA"/>
</dbReference>
<reference evidence="10" key="1">
    <citation type="submission" date="2021-02" db="EMBL/GenBank/DDBJ databases">
        <authorList>
            <person name="Nowell W R."/>
        </authorList>
    </citation>
    <scope>NUCLEOTIDE SEQUENCE</scope>
</reference>
<evidence type="ECO:0000256" key="8">
    <source>
        <dbReference type="ARBA" id="ARBA00023136"/>
    </source>
</evidence>
<sequence length="142" mass="16042">MAKNLIQIAIIGAQIIGRAFTRALRQELQFIQKNNNTFLDTKTATETNKTSAKTVQADRITGMSLQEAKQILNINDTDLDDPEKVQKNYEHLFNLNDKTKGGSFYLQSKIYRAKERLDKELKTSSSSTKTDSTENPNDTKPS</sequence>
<keyword evidence="4" id="KW-0999">Mitochondrion inner membrane</keyword>
<dbReference type="Proteomes" id="UP000663868">
    <property type="component" value="Unassembled WGS sequence"/>
</dbReference>